<dbReference type="EMBL" id="CAWYQH010000163">
    <property type="protein sequence ID" value="CAK8697535.1"/>
    <property type="molecule type" value="Genomic_DNA"/>
</dbReference>
<reference evidence="4 5" key="1">
    <citation type="submission" date="2024-02" db="EMBL/GenBank/DDBJ databases">
        <authorList>
            <person name="Daric V."/>
            <person name="Darras S."/>
        </authorList>
    </citation>
    <scope>NUCLEOTIDE SEQUENCE [LARGE SCALE GENOMIC DNA]</scope>
</reference>
<dbReference type="PRINTS" id="PR00262">
    <property type="entry name" value="IL1HBGF"/>
</dbReference>
<dbReference type="Proteomes" id="UP001642483">
    <property type="component" value="Unassembled WGS sequence"/>
</dbReference>
<proteinExistence type="inferred from homology"/>
<feature type="compositionally biased region" description="Basic and acidic residues" evidence="3">
    <location>
        <begin position="122"/>
        <end position="132"/>
    </location>
</feature>
<dbReference type="PANTHER" id="PTHR11486">
    <property type="entry name" value="FIBROBLAST GROWTH FACTOR"/>
    <property type="match status" value="1"/>
</dbReference>
<evidence type="ECO:0000313" key="5">
    <source>
        <dbReference type="Proteomes" id="UP001642483"/>
    </source>
</evidence>
<evidence type="ECO:0000256" key="2">
    <source>
        <dbReference type="RuleBase" id="RU049442"/>
    </source>
</evidence>
<comment type="caution">
    <text evidence="4">The sequence shown here is derived from an EMBL/GenBank/DDBJ whole genome shotgun (WGS) entry which is preliminary data.</text>
</comment>
<feature type="region of interest" description="Disordered" evidence="3">
    <location>
        <begin position="41"/>
        <end position="100"/>
    </location>
</feature>
<evidence type="ECO:0000256" key="1">
    <source>
        <dbReference type="ARBA" id="ARBA00007936"/>
    </source>
</evidence>
<gene>
    <name evidence="4" type="ORF">CVLEPA_LOCUS30742</name>
</gene>
<organism evidence="4 5">
    <name type="scientific">Clavelina lepadiformis</name>
    <name type="common">Light-bulb sea squirt</name>
    <name type="synonym">Ascidia lepadiformis</name>
    <dbReference type="NCBI Taxonomy" id="159417"/>
    <lineage>
        <taxon>Eukaryota</taxon>
        <taxon>Metazoa</taxon>
        <taxon>Chordata</taxon>
        <taxon>Tunicata</taxon>
        <taxon>Ascidiacea</taxon>
        <taxon>Aplousobranchia</taxon>
        <taxon>Clavelinidae</taxon>
        <taxon>Clavelina</taxon>
    </lineage>
</organism>
<name>A0ABP0H0L9_CLALP</name>
<feature type="compositionally biased region" description="Basic residues" evidence="3">
    <location>
        <begin position="134"/>
        <end position="150"/>
    </location>
</feature>
<dbReference type="InterPro" id="IPR008996">
    <property type="entry name" value="IL1/FGF"/>
</dbReference>
<dbReference type="InterPro" id="IPR002209">
    <property type="entry name" value="Fibroblast_GF_fam"/>
</dbReference>
<keyword evidence="5" id="KW-1185">Reference proteome</keyword>
<sequence>MPSLSNIVNSNQIAVQSHFNSAFSATSTLGSLLVAAIARARGKRSTANETHSKPSDAIEGSMSRMPVRSWRKPGSDRKSESHDAGKESLPQRLSEESMPVVHDRLPDLSLWNKIDEDLREKETKMKTEDNVKQKPTKVHTKTTRKVRRSRTSTLKDEKGSSKSLSRRKRQIVGLAELGSVIYFQLYCSTGFHIQLLQNGRVTGTRSNNDKFAILEFISIGIGLIRIRGVESGLFLNMNNKGRLYGTRNVTAEGIFEENLEENKYNTYSAIRSRHHNKRSCYLTIGKNGRPRPGCRTSEKHKFSHFLRREVDQDINPYPFQGAHY</sequence>
<dbReference type="PRINTS" id="PR00263">
    <property type="entry name" value="HBGFFGF"/>
</dbReference>
<comment type="similarity">
    <text evidence="1 2">Belongs to the heparin-binding growth factors family.</text>
</comment>
<protein>
    <recommendedName>
        <fullName evidence="2">Fibroblast growth factor</fullName>
        <shortName evidence="2">FGF</shortName>
    </recommendedName>
</protein>
<feature type="compositionally biased region" description="Basic and acidic residues" evidence="3">
    <location>
        <begin position="73"/>
        <end position="86"/>
    </location>
</feature>
<evidence type="ECO:0000256" key="3">
    <source>
        <dbReference type="SAM" id="MobiDB-lite"/>
    </source>
</evidence>
<dbReference type="Pfam" id="PF00167">
    <property type="entry name" value="FGF"/>
    <property type="match status" value="1"/>
</dbReference>
<dbReference type="SUPFAM" id="SSF50353">
    <property type="entry name" value="Cytokine"/>
    <property type="match status" value="1"/>
</dbReference>
<evidence type="ECO:0000313" key="4">
    <source>
        <dbReference type="EMBL" id="CAK8697535.1"/>
    </source>
</evidence>
<dbReference type="Gene3D" id="2.80.10.50">
    <property type="match status" value="1"/>
</dbReference>
<accession>A0ABP0H0L9</accession>
<feature type="region of interest" description="Disordered" evidence="3">
    <location>
        <begin position="122"/>
        <end position="162"/>
    </location>
</feature>
<dbReference type="SMART" id="SM00442">
    <property type="entry name" value="FGF"/>
    <property type="match status" value="1"/>
</dbReference>